<reference evidence="3" key="2">
    <citation type="submission" date="2021-04" db="EMBL/GenBank/DDBJ databases">
        <authorList>
            <person name="Gilroy R."/>
        </authorList>
    </citation>
    <scope>NUCLEOTIDE SEQUENCE</scope>
    <source>
        <strain evidence="3">CHK169-11906</strain>
    </source>
</reference>
<dbReference type="EMBL" id="DWYR01000025">
    <property type="protein sequence ID" value="HJA99468.1"/>
    <property type="molecule type" value="Genomic_DNA"/>
</dbReference>
<protein>
    <recommendedName>
        <fullName evidence="5">Outer membrane lipoprotein carrier protein LolA</fullName>
    </recommendedName>
</protein>
<reference evidence="3" key="1">
    <citation type="journal article" date="2021" name="PeerJ">
        <title>Extensive microbial diversity within the chicken gut microbiome revealed by metagenomics and culture.</title>
        <authorList>
            <person name="Gilroy R."/>
            <person name="Ravi A."/>
            <person name="Getino M."/>
            <person name="Pursley I."/>
            <person name="Horton D.L."/>
            <person name="Alikhan N.F."/>
            <person name="Baker D."/>
            <person name="Gharbi K."/>
            <person name="Hall N."/>
            <person name="Watson M."/>
            <person name="Adriaenssens E.M."/>
            <person name="Foster-Nyarko E."/>
            <person name="Jarju S."/>
            <person name="Secka A."/>
            <person name="Antonio M."/>
            <person name="Oren A."/>
            <person name="Chaudhuri R.R."/>
            <person name="La Ragione R."/>
            <person name="Hildebrand F."/>
            <person name="Pallen M.J."/>
        </authorList>
    </citation>
    <scope>NUCLEOTIDE SEQUENCE</scope>
    <source>
        <strain evidence="3">CHK169-11906</strain>
    </source>
</reference>
<name>A0A9D2RJR6_9BACT</name>
<dbReference type="InterPro" id="IPR029046">
    <property type="entry name" value="LolA/LolB/LppX"/>
</dbReference>
<sequence length="200" mass="22768">MMKRWMIGLAALLFVTGVRAEDRSLAVLRQLTSAFTQMSGYSVDFEVQTADGAIPGYYEVNGPNYYMQVNDMEAYGDAQFRYEVNSSKREIVIDLVDLESHNLLNNPTRAFDFVEGEYATELLDETDQMAVIRLTPKSVRSAVGAIDIEVDTTRSMPVAVIYEVDGDRVRIDIRAVSEREASARAFDRSKYPDYEWIDFR</sequence>
<evidence type="ECO:0008006" key="5">
    <source>
        <dbReference type="Google" id="ProtNLM"/>
    </source>
</evidence>
<dbReference type="Proteomes" id="UP000824259">
    <property type="component" value="Unassembled WGS sequence"/>
</dbReference>
<evidence type="ECO:0000313" key="3">
    <source>
        <dbReference type="EMBL" id="HJA99468.1"/>
    </source>
</evidence>
<feature type="signal peptide" evidence="2">
    <location>
        <begin position="1"/>
        <end position="20"/>
    </location>
</feature>
<evidence type="ECO:0000313" key="4">
    <source>
        <dbReference type="Proteomes" id="UP000824259"/>
    </source>
</evidence>
<evidence type="ECO:0000256" key="2">
    <source>
        <dbReference type="SAM" id="SignalP"/>
    </source>
</evidence>
<gene>
    <name evidence="3" type="ORF">H9779_07730</name>
</gene>
<evidence type="ECO:0000256" key="1">
    <source>
        <dbReference type="ARBA" id="ARBA00022729"/>
    </source>
</evidence>
<dbReference type="SUPFAM" id="SSF89392">
    <property type="entry name" value="Prokaryotic lipoproteins and lipoprotein localization factors"/>
    <property type="match status" value="1"/>
</dbReference>
<comment type="caution">
    <text evidence="3">The sequence shown here is derived from an EMBL/GenBank/DDBJ whole genome shotgun (WGS) entry which is preliminary data.</text>
</comment>
<dbReference type="Gene3D" id="2.50.20.10">
    <property type="entry name" value="Lipoprotein localisation LolA/LolB/LppX"/>
    <property type="match status" value="1"/>
</dbReference>
<dbReference type="AlphaFoldDB" id="A0A9D2RJR6"/>
<feature type="chain" id="PRO_5038516390" description="Outer membrane lipoprotein carrier protein LolA" evidence="2">
    <location>
        <begin position="21"/>
        <end position="200"/>
    </location>
</feature>
<proteinExistence type="predicted"/>
<organism evidence="3 4">
    <name type="scientific">Candidatus Alistipes avicola</name>
    <dbReference type="NCBI Taxonomy" id="2838432"/>
    <lineage>
        <taxon>Bacteria</taxon>
        <taxon>Pseudomonadati</taxon>
        <taxon>Bacteroidota</taxon>
        <taxon>Bacteroidia</taxon>
        <taxon>Bacteroidales</taxon>
        <taxon>Rikenellaceae</taxon>
        <taxon>Alistipes</taxon>
    </lineage>
</organism>
<accession>A0A9D2RJR6</accession>
<keyword evidence="1 2" id="KW-0732">Signal</keyword>